<dbReference type="InterPro" id="IPR003789">
    <property type="entry name" value="Asn/Gln_tRNA_amidoTrase-B-like"/>
</dbReference>
<dbReference type="InterPro" id="IPR019004">
    <property type="entry name" value="YqeY/Aim41"/>
</dbReference>
<dbReference type="GO" id="GO:0016884">
    <property type="term" value="F:carbon-nitrogen ligase activity, with glutamine as amido-N-donor"/>
    <property type="evidence" value="ECO:0007669"/>
    <property type="project" value="InterPro"/>
</dbReference>
<comment type="caution">
    <text evidence="1">The sequence shown here is derived from an EMBL/GenBank/DDBJ whole genome shotgun (WGS) entry which is preliminary data.</text>
</comment>
<gene>
    <name evidence="1" type="ORF">COS18_03420</name>
</gene>
<dbReference type="SUPFAM" id="SSF89095">
    <property type="entry name" value="GatB/YqeY motif"/>
    <property type="match status" value="1"/>
</dbReference>
<evidence type="ECO:0000313" key="2">
    <source>
        <dbReference type="Proteomes" id="UP000228896"/>
    </source>
</evidence>
<sequence length="153" mass="17115">MPNIEEKINQDMKAALKSRQSMTLSVLRMAIAALREKAIALRQGEKIELTDGQVLAVIIKEVKKRKDAIDAYLQGGRRDLAGKEKEEIAILNKYLPVQLTDEAIANEIKKVLASANKEELNNFGRIMGRIMPRFKGRANGDKVSEILKKILSS</sequence>
<dbReference type="InterPro" id="IPR042184">
    <property type="entry name" value="YqeY/Aim41_N"/>
</dbReference>
<dbReference type="PANTHER" id="PTHR28055">
    <property type="entry name" value="ALTERED INHERITANCE OF MITOCHONDRIA PROTEIN 41, MITOCHONDRIAL"/>
    <property type="match status" value="1"/>
</dbReference>
<dbReference type="EMBL" id="PETS01000087">
    <property type="protein sequence ID" value="PIV51040.1"/>
    <property type="molecule type" value="Genomic_DNA"/>
</dbReference>
<dbReference type="Pfam" id="PF09424">
    <property type="entry name" value="YqeY"/>
    <property type="match status" value="1"/>
</dbReference>
<accession>A0A2M7DMQ3</accession>
<reference evidence="2" key="1">
    <citation type="submission" date="2017-09" db="EMBL/GenBank/DDBJ databases">
        <title>Depth-based differentiation of microbial function through sediment-hosted aquifers and enrichment of novel symbionts in the deep terrestrial subsurface.</title>
        <authorList>
            <person name="Probst A.J."/>
            <person name="Ladd B."/>
            <person name="Jarett J.K."/>
            <person name="Geller-Mcgrath D.E."/>
            <person name="Sieber C.M.K."/>
            <person name="Emerson J.B."/>
            <person name="Anantharaman K."/>
            <person name="Thomas B.C."/>
            <person name="Malmstrom R."/>
            <person name="Stieglmeier M."/>
            <person name="Klingl A."/>
            <person name="Woyke T."/>
            <person name="Ryan C.M."/>
            <person name="Banfield J.F."/>
        </authorList>
    </citation>
    <scope>NUCLEOTIDE SEQUENCE [LARGE SCALE GENOMIC DNA]</scope>
</reference>
<dbReference type="GO" id="GO:0016740">
    <property type="term" value="F:transferase activity"/>
    <property type="evidence" value="ECO:0007669"/>
    <property type="project" value="UniProtKB-KW"/>
</dbReference>
<dbReference type="Proteomes" id="UP000228896">
    <property type="component" value="Unassembled WGS sequence"/>
</dbReference>
<proteinExistence type="predicted"/>
<dbReference type="Gene3D" id="1.10.1510.10">
    <property type="entry name" value="Uncharacterised protein YqeY/AIM41 PF09424, N-terminal domain"/>
    <property type="match status" value="1"/>
</dbReference>
<keyword evidence="1" id="KW-0808">Transferase</keyword>
<dbReference type="AlphaFoldDB" id="A0A2M7DMQ3"/>
<organism evidence="1 2">
    <name type="scientific">Candidatus Falkowbacteria bacterium CG02_land_8_20_14_3_00_36_14</name>
    <dbReference type="NCBI Taxonomy" id="1974560"/>
    <lineage>
        <taxon>Bacteria</taxon>
        <taxon>Candidatus Falkowiibacteriota</taxon>
    </lineage>
</organism>
<dbReference type="InterPro" id="IPR023168">
    <property type="entry name" value="GatB_Yqey_C_2"/>
</dbReference>
<name>A0A2M7DMQ3_9BACT</name>
<protein>
    <submittedName>
        <fullName evidence="1">Glutamyl-tRNA amidotransferase</fullName>
    </submittedName>
</protein>
<dbReference type="PANTHER" id="PTHR28055:SF1">
    <property type="entry name" value="ALTERED INHERITANCE OF MITOCHONDRIA PROTEIN 41, MITOCHONDRIAL"/>
    <property type="match status" value="1"/>
</dbReference>
<evidence type="ECO:0000313" key="1">
    <source>
        <dbReference type="EMBL" id="PIV51040.1"/>
    </source>
</evidence>
<dbReference type="Gene3D" id="1.10.10.410">
    <property type="match status" value="1"/>
</dbReference>